<dbReference type="OrthoDB" id="407325at2759"/>
<proteinExistence type="predicted"/>
<dbReference type="InterPro" id="IPR019410">
    <property type="entry name" value="Methyltransf_16"/>
</dbReference>
<protein>
    <recommendedName>
        <fullName evidence="3">Methyltransferase small domain-containing protein</fullName>
    </recommendedName>
</protein>
<sequence>MESMAVVPWRYQNPHANEKYSASRIFSVAGHTIELHQDPNASIDLHSHTGNVVWDSAYILAKFISEHLSLEGKTVLELGSGTGLIGISAWIAAAKLVILTDISDTLELTKRNVETNSQRICASAPATGHAKNSIQVMSLTWGETDRSQYKFTSDYPDYIFGSDIVYLKDTFNALCQTLHAFSGPNTRIFLAYKKRGLMESDFFAIARDMGFDVQKVARNKIYVEFRSSLEYIIVEMRKTQ</sequence>
<evidence type="ECO:0000313" key="1">
    <source>
        <dbReference type="EMBL" id="KND03811.1"/>
    </source>
</evidence>
<accession>A0A0L0HR06</accession>
<reference evidence="1 2" key="1">
    <citation type="submission" date="2009-08" db="EMBL/GenBank/DDBJ databases">
        <title>The Genome Sequence of Spizellomyces punctatus strain DAOM BR117.</title>
        <authorList>
            <consortium name="The Broad Institute Genome Sequencing Platform"/>
            <person name="Russ C."/>
            <person name="Cuomo C."/>
            <person name="Shea T."/>
            <person name="Young S.K."/>
            <person name="Zeng Q."/>
            <person name="Koehrsen M."/>
            <person name="Haas B."/>
            <person name="Borodovsky M."/>
            <person name="Guigo R."/>
            <person name="Alvarado L."/>
            <person name="Berlin A."/>
            <person name="Bochicchio J."/>
            <person name="Borenstein D."/>
            <person name="Chapman S."/>
            <person name="Chen Z."/>
            <person name="Engels R."/>
            <person name="Freedman E."/>
            <person name="Gellesch M."/>
            <person name="Goldberg J."/>
            <person name="Griggs A."/>
            <person name="Gujja S."/>
            <person name="Heiman D."/>
            <person name="Hepburn T."/>
            <person name="Howarth C."/>
            <person name="Jen D."/>
            <person name="Larson L."/>
            <person name="Lewis B."/>
            <person name="Mehta T."/>
            <person name="Park D."/>
            <person name="Pearson M."/>
            <person name="Roberts A."/>
            <person name="Saif S."/>
            <person name="Shenoy N."/>
            <person name="Sisk P."/>
            <person name="Stolte C."/>
            <person name="Sykes S."/>
            <person name="Thomson T."/>
            <person name="Walk T."/>
            <person name="White J."/>
            <person name="Yandava C."/>
            <person name="Burger G."/>
            <person name="Gray M.W."/>
            <person name="Holland P.W.H."/>
            <person name="King N."/>
            <person name="Lang F.B.F."/>
            <person name="Roger A.J."/>
            <person name="Ruiz-Trillo I."/>
            <person name="Lander E."/>
            <person name="Nusbaum C."/>
        </authorList>
    </citation>
    <scope>NUCLEOTIDE SEQUENCE [LARGE SCALE GENOMIC DNA]</scope>
    <source>
        <strain evidence="1 2">DAOM BR117</strain>
    </source>
</reference>
<dbReference type="EMBL" id="KQ257451">
    <property type="protein sequence ID" value="KND03811.1"/>
    <property type="molecule type" value="Genomic_DNA"/>
</dbReference>
<dbReference type="InParanoid" id="A0A0L0HR06"/>
<name>A0A0L0HR06_SPIPD</name>
<dbReference type="GeneID" id="27684943"/>
<dbReference type="RefSeq" id="XP_016611850.1">
    <property type="nucleotide sequence ID" value="XM_016749592.1"/>
</dbReference>
<dbReference type="FunCoup" id="A0A0L0HR06">
    <property type="interactions" value="271"/>
</dbReference>
<organism evidence="1 2">
    <name type="scientific">Spizellomyces punctatus (strain DAOM BR117)</name>
    <dbReference type="NCBI Taxonomy" id="645134"/>
    <lineage>
        <taxon>Eukaryota</taxon>
        <taxon>Fungi</taxon>
        <taxon>Fungi incertae sedis</taxon>
        <taxon>Chytridiomycota</taxon>
        <taxon>Chytridiomycota incertae sedis</taxon>
        <taxon>Chytridiomycetes</taxon>
        <taxon>Spizellomycetales</taxon>
        <taxon>Spizellomycetaceae</taxon>
        <taxon>Spizellomyces</taxon>
    </lineage>
</organism>
<evidence type="ECO:0008006" key="3">
    <source>
        <dbReference type="Google" id="ProtNLM"/>
    </source>
</evidence>
<dbReference type="Proteomes" id="UP000053201">
    <property type="component" value="Unassembled WGS sequence"/>
</dbReference>
<dbReference type="eggNOG" id="KOG2793">
    <property type="taxonomic scope" value="Eukaryota"/>
</dbReference>
<gene>
    <name evidence="1" type="ORF">SPPG_01267</name>
</gene>
<dbReference type="Gene3D" id="3.40.50.150">
    <property type="entry name" value="Vaccinia Virus protein VP39"/>
    <property type="match status" value="1"/>
</dbReference>
<evidence type="ECO:0000313" key="2">
    <source>
        <dbReference type="Proteomes" id="UP000053201"/>
    </source>
</evidence>
<dbReference type="STRING" id="645134.A0A0L0HR06"/>
<keyword evidence="2" id="KW-1185">Reference proteome</keyword>
<dbReference type="Pfam" id="PF10294">
    <property type="entry name" value="Methyltransf_16"/>
    <property type="match status" value="1"/>
</dbReference>
<dbReference type="InterPro" id="IPR029063">
    <property type="entry name" value="SAM-dependent_MTases_sf"/>
</dbReference>
<dbReference type="PANTHER" id="PTHR14614:SF109">
    <property type="entry name" value="RIBOSOMAL LYSINE N-METHYLTRANSFERASE 5"/>
    <property type="match status" value="1"/>
</dbReference>
<dbReference type="SUPFAM" id="SSF53335">
    <property type="entry name" value="S-adenosyl-L-methionine-dependent methyltransferases"/>
    <property type="match status" value="1"/>
</dbReference>
<dbReference type="AlphaFoldDB" id="A0A0L0HR06"/>
<dbReference type="PANTHER" id="PTHR14614">
    <property type="entry name" value="HEPATOCELLULAR CARCINOMA-ASSOCIATED ANTIGEN"/>
    <property type="match status" value="1"/>
</dbReference>
<dbReference type="OMA" id="HRDDKQN"/>
<dbReference type="GO" id="GO:0005829">
    <property type="term" value="C:cytosol"/>
    <property type="evidence" value="ECO:0007669"/>
    <property type="project" value="TreeGrafter"/>
</dbReference>
<dbReference type="GO" id="GO:0032991">
    <property type="term" value="C:protein-containing complex"/>
    <property type="evidence" value="ECO:0007669"/>
    <property type="project" value="TreeGrafter"/>
</dbReference>
<dbReference type="VEuPathDB" id="FungiDB:SPPG_01267"/>